<dbReference type="EMBL" id="JABELV010000099">
    <property type="protein sequence ID" value="KAG7531093.1"/>
    <property type="molecule type" value="Genomic_DNA"/>
</dbReference>
<sequence>MSTTDTTASKPVAKVPPSDDEMVEIKVADGKTLSVRFALLMCSTERHRSLSLPSSVFRDAIHMQALSESNTGGIKAKKLDLEMKCSLVAAKLLFALLAGQDYKSLASTSPNNDQELRDLLTTQNRDIPLVPVFRDVLAQADFLDIPFVPQLLVSMLSPIGHLGMHQSISAFAIAVQLGHVALAKFAVERMVGLPNPLAFEDSTVRNLQMDAWRILIQAYHKAIVPAQSLYKREFNGISRAYEYVTTQASPAWIGDAKQWKLLSEAIVFK</sequence>
<reference evidence="1" key="1">
    <citation type="submission" date="2020-04" db="EMBL/GenBank/DDBJ databases">
        <title>Analysis of mating type loci in Filobasidium floriforme.</title>
        <authorList>
            <person name="Nowrousian M."/>
        </authorList>
    </citation>
    <scope>NUCLEOTIDE SEQUENCE</scope>
    <source>
        <strain evidence="1">CBS 6242</strain>
    </source>
</reference>
<proteinExistence type="predicted"/>
<comment type="caution">
    <text evidence="1">The sequence shown here is derived from an EMBL/GenBank/DDBJ whole genome shotgun (WGS) entry which is preliminary data.</text>
</comment>
<protein>
    <recommendedName>
        <fullName evidence="3">BTB domain-containing protein</fullName>
    </recommendedName>
</protein>
<keyword evidence="2" id="KW-1185">Reference proteome</keyword>
<organism evidence="1 2">
    <name type="scientific">Filobasidium floriforme</name>
    <dbReference type="NCBI Taxonomy" id="5210"/>
    <lineage>
        <taxon>Eukaryota</taxon>
        <taxon>Fungi</taxon>
        <taxon>Dikarya</taxon>
        <taxon>Basidiomycota</taxon>
        <taxon>Agaricomycotina</taxon>
        <taxon>Tremellomycetes</taxon>
        <taxon>Filobasidiales</taxon>
        <taxon>Filobasidiaceae</taxon>
        <taxon>Filobasidium</taxon>
    </lineage>
</organism>
<evidence type="ECO:0000313" key="2">
    <source>
        <dbReference type="Proteomes" id="UP000812966"/>
    </source>
</evidence>
<name>A0A8K0NS54_9TREE</name>
<evidence type="ECO:0008006" key="3">
    <source>
        <dbReference type="Google" id="ProtNLM"/>
    </source>
</evidence>
<gene>
    <name evidence="1" type="ORF">FFLO_04587</name>
</gene>
<evidence type="ECO:0000313" key="1">
    <source>
        <dbReference type="EMBL" id="KAG7531093.1"/>
    </source>
</evidence>
<dbReference type="Proteomes" id="UP000812966">
    <property type="component" value="Unassembled WGS sequence"/>
</dbReference>
<dbReference type="AlphaFoldDB" id="A0A8K0NS54"/>
<accession>A0A8K0NS54</accession>